<accession>A0ABR5ARB3</accession>
<feature type="signal peptide" evidence="1">
    <location>
        <begin position="1"/>
        <end position="21"/>
    </location>
</feature>
<dbReference type="Pfam" id="PF13027">
    <property type="entry name" value="DUF3888"/>
    <property type="match status" value="1"/>
</dbReference>
<dbReference type="EMBL" id="JXLP01000016">
    <property type="protein sequence ID" value="KIL77184.1"/>
    <property type="molecule type" value="Genomic_DNA"/>
</dbReference>
<evidence type="ECO:0008006" key="4">
    <source>
        <dbReference type="Google" id="ProtNLM"/>
    </source>
</evidence>
<evidence type="ECO:0000313" key="2">
    <source>
        <dbReference type="EMBL" id="KIL77184.1"/>
    </source>
</evidence>
<dbReference type="RefSeq" id="WP_041098497.1">
    <property type="nucleotide sequence ID" value="NZ_BSSZ01000009.1"/>
</dbReference>
<keyword evidence="1" id="KW-0732">Signal</keyword>
<organism evidence="2 3">
    <name type="scientific">Bacillus badius</name>
    <dbReference type="NCBI Taxonomy" id="1455"/>
    <lineage>
        <taxon>Bacteria</taxon>
        <taxon>Bacillati</taxon>
        <taxon>Bacillota</taxon>
        <taxon>Bacilli</taxon>
        <taxon>Bacillales</taxon>
        <taxon>Bacillaceae</taxon>
        <taxon>Pseudobacillus</taxon>
    </lineage>
</organism>
<protein>
    <recommendedName>
        <fullName evidence="4">DUF3888 domain-containing protein</fullName>
    </recommendedName>
</protein>
<comment type="caution">
    <text evidence="2">The sequence shown here is derived from an EMBL/GenBank/DDBJ whole genome shotgun (WGS) entry which is preliminary data.</text>
</comment>
<evidence type="ECO:0000313" key="3">
    <source>
        <dbReference type="Proteomes" id="UP000031982"/>
    </source>
</evidence>
<feature type="chain" id="PRO_5046382456" description="DUF3888 domain-containing protein" evidence="1">
    <location>
        <begin position="22"/>
        <end position="133"/>
    </location>
</feature>
<gene>
    <name evidence="2" type="ORF">SD77_1631</name>
</gene>
<dbReference type="Proteomes" id="UP000031982">
    <property type="component" value="Unassembled WGS sequence"/>
</dbReference>
<sequence>MKKLAVTLIVATVLVITGTSAASKTINETDTELCETLKYALINSLREPIDKAINEIYKDDQEAPEGLSWASFQTEILKIRQLDGIGGTYEITFKVNPYYRAHITYGEDKVVVNSDGELIGYKHLKTYPKVHFN</sequence>
<reference evidence="2 3" key="1">
    <citation type="submission" date="2015-01" db="EMBL/GenBank/DDBJ databases">
        <title>Genome Assembly of Bacillus badius MTCC 1458.</title>
        <authorList>
            <person name="Verma A."/>
            <person name="Khatri I."/>
            <person name="Mual P."/>
            <person name="Subramanian S."/>
            <person name="Krishnamurthi S."/>
        </authorList>
    </citation>
    <scope>NUCLEOTIDE SEQUENCE [LARGE SCALE GENOMIC DNA]</scope>
    <source>
        <strain evidence="2 3">MTCC 1458</strain>
    </source>
</reference>
<dbReference type="GeneID" id="92778733"/>
<evidence type="ECO:0000256" key="1">
    <source>
        <dbReference type="SAM" id="SignalP"/>
    </source>
</evidence>
<name>A0ABR5ARB3_BACBA</name>
<dbReference type="InterPro" id="IPR024984">
    <property type="entry name" value="DUF3888"/>
</dbReference>
<keyword evidence="3" id="KW-1185">Reference proteome</keyword>
<proteinExistence type="predicted"/>